<gene>
    <name evidence="1" type="ORF">V6x_41950</name>
</gene>
<accession>A0A517WGT7</accession>
<evidence type="ECO:0000313" key="2">
    <source>
        <dbReference type="Proteomes" id="UP000320722"/>
    </source>
</evidence>
<sequence>MSHKDLNNKSVTCETTVLIELLYDTQFQEIECRHVSNHISIQGSLQSYYSLQILLTAITQLRIGQPDLTVFLKVKIAFEQNPFKVYFTK</sequence>
<protein>
    <submittedName>
        <fullName evidence="1">Uncharacterized protein</fullName>
    </submittedName>
</protein>
<proteinExistence type="predicted"/>
<name>A0A517WGT7_9PLAN</name>
<reference evidence="1 2" key="1">
    <citation type="submission" date="2019-02" db="EMBL/GenBank/DDBJ databases">
        <title>Deep-cultivation of Planctomycetes and their phenomic and genomic characterization uncovers novel biology.</title>
        <authorList>
            <person name="Wiegand S."/>
            <person name="Jogler M."/>
            <person name="Boedeker C."/>
            <person name="Pinto D."/>
            <person name="Vollmers J."/>
            <person name="Rivas-Marin E."/>
            <person name="Kohn T."/>
            <person name="Peeters S.H."/>
            <person name="Heuer A."/>
            <person name="Rast P."/>
            <person name="Oberbeckmann S."/>
            <person name="Bunk B."/>
            <person name="Jeske O."/>
            <person name="Meyerdierks A."/>
            <person name="Storesund J.E."/>
            <person name="Kallscheuer N."/>
            <person name="Luecker S."/>
            <person name="Lage O.M."/>
            <person name="Pohl T."/>
            <person name="Merkel B.J."/>
            <person name="Hornburger P."/>
            <person name="Mueller R.-W."/>
            <person name="Bruemmer F."/>
            <person name="Labrenz M."/>
            <person name="Spormann A.M."/>
            <person name="Op den Camp H."/>
            <person name="Overmann J."/>
            <person name="Amann R."/>
            <person name="Jetten M.S.M."/>
            <person name="Mascher T."/>
            <person name="Medema M.H."/>
            <person name="Devos D.P."/>
            <person name="Kaster A.-K."/>
            <person name="Ovreas L."/>
            <person name="Rohde M."/>
            <person name="Galperin M.Y."/>
            <person name="Jogler C."/>
        </authorList>
    </citation>
    <scope>NUCLEOTIDE SEQUENCE [LARGE SCALE GENOMIC DNA]</scope>
    <source>
        <strain evidence="1 2">V6</strain>
    </source>
</reference>
<dbReference type="Proteomes" id="UP000320722">
    <property type="component" value="Chromosome"/>
</dbReference>
<dbReference type="EMBL" id="CP036347">
    <property type="protein sequence ID" value="QDU04467.1"/>
    <property type="molecule type" value="Genomic_DNA"/>
</dbReference>
<evidence type="ECO:0000313" key="1">
    <source>
        <dbReference type="EMBL" id="QDU04467.1"/>
    </source>
</evidence>
<dbReference type="AlphaFoldDB" id="A0A517WGT7"/>
<organism evidence="1 2">
    <name type="scientific">Gimesia chilikensis</name>
    <dbReference type="NCBI Taxonomy" id="2605989"/>
    <lineage>
        <taxon>Bacteria</taxon>
        <taxon>Pseudomonadati</taxon>
        <taxon>Planctomycetota</taxon>
        <taxon>Planctomycetia</taxon>
        <taxon>Planctomycetales</taxon>
        <taxon>Planctomycetaceae</taxon>
        <taxon>Gimesia</taxon>
    </lineage>
</organism>